<dbReference type="InterPro" id="IPR009057">
    <property type="entry name" value="Homeodomain-like_sf"/>
</dbReference>
<protein>
    <submittedName>
        <fullName evidence="7">Sigma-54-dependent Fis family transcriptional regulator</fullName>
    </submittedName>
</protein>
<keyword evidence="4" id="KW-0238">DNA-binding</keyword>
<dbReference type="SMART" id="SM00382">
    <property type="entry name" value="AAA"/>
    <property type="match status" value="1"/>
</dbReference>
<sequence length="482" mass="53634">MVVCVVSSSKDTARSLSTIFSFVGEKVEQLSLETLEHKLELTPQLPLVVVLDDVAAQPGLLKHFPGTPFILTERAEQKLREYSNCIGVLSEAPTYGAVIQLLHFAQEYHAQKPDQQKTVHAAQLNQLTQTLVGQSAAMRSVREQVVQVAPSNANVLILGESGTGKEVVARGIHDCSKRATGPFVPVNCGAIPAELLESELFGHEKGAFTGAVGMRKGRFELAQGGTLFLDEIGDMPLPMQVKLLRVLQEREFERVGGNKTLKADVRIVAATHQGLENLISEGKFREDLFYRLNVFPIEMPALRQRDGDIPLLVNELVRRMHDYEGESIRFTEGAMASLARQRWSGNVRELSNLVERLTITHAGRVVDVADLPGKYRDESVEPYTPVYPDEMHERDALNAMFAEDEAELDNVLYEENGGFIPASLPKEGVDLRALLGDLEVELIRQALEQQEWVVARAAEQLGMRRTTLVEKMRKYQLTRSDA</sequence>
<evidence type="ECO:0000256" key="1">
    <source>
        <dbReference type="ARBA" id="ARBA00022741"/>
    </source>
</evidence>
<evidence type="ECO:0000259" key="6">
    <source>
        <dbReference type="PROSITE" id="PS50045"/>
    </source>
</evidence>
<dbReference type="Gene3D" id="3.40.50.300">
    <property type="entry name" value="P-loop containing nucleotide triphosphate hydrolases"/>
    <property type="match status" value="1"/>
</dbReference>
<name>A0A432WZ99_9GAMM</name>
<dbReference type="InterPro" id="IPR025662">
    <property type="entry name" value="Sigma_54_int_dom_ATP-bd_1"/>
</dbReference>
<dbReference type="InterPro" id="IPR025943">
    <property type="entry name" value="Sigma_54_int_dom_ATP-bd_2"/>
</dbReference>
<dbReference type="Gene3D" id="1.10.10.60">
    <property type="entry name" value="Homeodomain-like"/>
    <property type="match status" value="1"/>
</dbReference>
<dbReference type="Gene3D" id="1.10.8.60">
    <property type="match status" value="1"/>
</dbReference>
<dbReference type="FunFam" id="3.40.50.300:FF:000006">
    <property type="entry name" value="DNA-binding transcriptional regulator NtrC"/>
    <property type="match status" value="1"/>
</dbReference>
<keyword evidence="2" id="KW-0067">ATP-binding</keyword>
<proteinExistence type="predicted"/>
<keyword evidence="5" id="KW-0804">Transcription</keyword>
<dbReference type="Pfam" id="PF02954">
    <property type="entry name" value="HTH_8"/>
    <property type="match status" value="1"/>
</dbReference>
<dbReference type="Pfam" id="PF25601">
    <property type="entry name" value="AAA_lid_14"/>
    <property type="match status" value="1"/>
</dbReference>
<dbReference type="GO" id="GO:0043565">
    <property type="term" value="F:sequence-specific DNA binding"/>
    <property type="evidence" value="ECO:0007669"/>
    <property type="project" value="InterPro"/>
</dbReference>
<dbReference type="InterPro" id="IPR058031">
    <property type="entry name" value="AAA_lid_NorR"/>
</dbReference>
<dbReference type="PANTHER" id="PTHR32071">
    <property type="entry name" value="TRANSCRIPTIONAL REGULATORY PROTEIN"/>
    <property type="match status" value="1"/>
</dbReference>
<evidence type="ECO:0000256" key="4">
    <source>
        <dbReference type="ARBA" id="ARBA00023125"/>
    </source>
</evidence>
<dbReference type="CDD" id="cd00009">
    <property type="entry name" value="AAA"/>
    <property type="match status" value="1"/>
</dbReference>
<dbReference type="PROSITE" id="PS00676">
    <property type="entry name" value="SIGMA54_INTERACT_2"/>
    <property type="match status" value="1"/>
</dbReference>
<dbReference type="PROSITE" id="PS50045">
    <property type="entry name" value="SIGMA54_INTERACT_4"/>
    <property type="match status" value="1"/>
</dbReference>
<dbReference type="OrthoDB" id="9804019at2"/>
<dbReference type="Pfam" id="PF06490">
    <property type="entry name" value="FleQ"/>
    <property type="match status" value="1"/>
</dbReference>
<comment type="caution">
    <text evidence="7">The sequence shown here is derived from an EMBL/GenBank/DDBJ whole genome shotgun (WGS) entry which is preliminary data.</text>
</comment>
<dbReference type="InterPro" id="IPR010518">
    <property type="entry name" value="FleQ"/>
</dbReference>
<evidence type="ECO:0000313" key="7">
    <source>
        <dbReference type="EMBL" id="RUO39099.1"/>
    </source>
</evidence>
<dbReference type="InterPro" id="IPR027417">
    <property type="entry name" value="P-loop_NTPase"/>
</dbReference>
<dbReference type="PROSITE" id="PS00675">
    <property type="entry name" value="SIGMA54_INTERACT_1"/>
    <property type="match status" value="1"/>
</dbReference>
<organism evidence="7 8">
    <name type="scientific">Aliidiomarina taiwanensis</name>
    <dbReference type="NCBI Taxonomy" id="946228"/>
    <lineage>
        <taxon>Bacteria</taxon>
        <taxon>Pseudomonadati</taxon>
        <taxon>Pseudomonadota</taxon>
        <taxon>Gammaproteobacteria</taxon>
        <taxon>Alteromonadales</taxon>
        <taxon>Idiomarinaceae</taxon>
        <taxon>Aliidiomarina</taxon>
    </lineage>
</organism>
<dbReference type="InterPro" id="IPR002078">
    <property type="entry name" value="Sigma_54_int"/>
</dbReference>
<evidence type="ECO:0000256" key="2">
    <source>
        <dbReference type="ARBA" id="ARBA00022840"/>
    </source>
</evidence>
<dbReference type="PANTHER" id="PTHR32071:SF117">
    <property type="entry name" value="PTS-DEPENDENT DIHYDROXYACETONE KINASE OPERON REGULATORY PROTEIN-RELATED"/>
    <property type="match status" value="1"/>
</dbReference>
<dbReference type="AlphaFoldDB" id="A0A432WZ99"/>
<dbReference type="InterPro" id="IPR002197">
    <property type="entry name" value="HTH_Fis"/>
</dbReference>
<dbReference type="EMBL" id="PIPQ01000007">
    <property type="protein sequence ID" value="RUO39099.1"/>
    <property type="molecule type" value="Genomic_DNA"/>
</dbReference>
<dbReference type="SUPFAM" id="SSF52540">
    <property type="entry name" value="P-loop containing nucleoside triphosphate hydrolases"/>
    <property type="match status" value="1"/>
</dbReference>
<dbReference type="InterPro" id="IPR003593">
    <property type="entry name" value="AAA+_ATPase"/>
</dbReference>
<keyword evidence="3" id="KW-0805">Transcription regulation</keyword>
<evidence type="ECO:0000256" key="5">
    <source>
        <dbReference type="ARBA" id="ARBA00023163"/>
    </source>
</evidence>
<evidence type="ECO:0000313" key="8">
    <source>
        <dbReference type="Proteomes" id="UP000286976"/>
    </source>
</evidence>
<dbReference type="GO" id="GO:0006355">
    <property type="term" value="P:regulation of DNA-templated transcription"/>
    <property type="evidence" value="ECO:0007669"/>
    <property type="project" value="InterPro"/>
</dbReference>
<keyword evidence="8" id="KW-1185">Reference proteome</keyword>
<reference evidence="7 8" key="1">
    <citation type="journal article" date="2011" name="Front. Microbiol.">
        <title>Genomic signatures of strain selection and enhancement in Bacillus atrophaeus var. globigii, a historical biowarfare simulant.</title>
        <authorList>
            <person name="Gibbons H.S."/>
            <person name="Broomall S.M."/>
            <person name="McNew L.A."/>
            <person name="Daligault H."/>
            <person name="Chapman C."/>
            <person name="Bruce D."/>
            <person name="Karavis M."/>
            <person name="Krepps M."/>
            <person name="McGregor P.A."/>
            <person name="Hong C."/>
            <person name="Park K.H."/>
            <person name="Akmal A."/>
            <person name="Feldman A."/>
            <person name="Lin J.S."/>
            <person name="Chang W.E."/>
            <person name="Higgs B.W."/>
            <person name="Demirev P."/>
            <person name="Lindquist J."/>
            <person name="Liem A."/>
            <person name="Fochler E."/>
            <person name="Read T.D."/>
            <person name="Tapia R."/>
            <person name="Johnson S."/>
            <person name="Bishop-Lilly K.A."/>
            <person name="Detter C."/>
            <person name="Han C."/>
            <person name="Sozhamannan S."/>
            <person name="Rosenzweig C.N."/>
            <person name="Skowronski E.W."/>
        </authorList>
    </citation>
    <scope>NUCLEOTIDE SEQUENCE [LARGE SCALE GENOMIC DNA]</scope>
    <source>
        <strain evidence="7 8">AIT1</strain>
    </source>
</reference>
<accession>A0A432WZ99</accession>
<dbReference type="SUPFAM" id="SSF46689">
    <property type="entry name" value="Homeodomain-like"/>
    <property type="match status" value="1"/>
</dbReference>
<gene>
    <name evidence="7" type="ORF">CWE15_09895</name>
</gene>
<dbReference type="Pfam" id="PF00158">
    <property type="entry name" value="Sigma54_activat"/>
    <property type="match status" value="1"/>
</dbReference>
<dbReference type="Proteomes" id="UP000286976">
    <property type="component" value="Unassembled WGS sequence"/>
</dbReference>
<dbReference type="PRINTS" id="PR01590">
    <property type="entry name" value="HTHFIS"/>
</dbReference>
<feature type="domain" description="Sigma-54 factor interaction" evidence="6">
    <location>
        <begin position="131"/>
        <end position="359"/>
    </location>
</feature>
<evidence type="ECO:0000256" key="3">
    <source>
        <dbReference type="ARBA" id="ARBA00023015"/>
    </source>
</evidence>
<keyword evidence="1" id="KW-0547">Nucleotide-binding</keyword>
<dbReference type="GO" id="GO:0005524">
    <property type="term" value="F:ATP binding"/>
    <property type="evidence" value="ECO:0007669"/>
    <property type="project" value="UniProtKB-KW"/>
</dbReference>